<evidence type="ECO:0000313" key="9">
    <source>
        <dbReference type="EMBL" id="CAD7247591.1"/>
    </source>
</evidence>
<dbReference type="AlphaFoldDB" id="A0A7R9A464"/>
<dbReference type="EMBL" id="LR901023">
    <property type="protein sequence ID" value="CAD7247591.1"/>
    <property type="molecule type" value="Genomic_DNA"/>
</dbReference>
<dbReference type="Pfam" id="PF06916">
    <property type="entry name" value="FAM210A-B_dom"/>
    <property type="match status" value="1"/>
</dbReference>
<name>A0A7R9A464_9CRUS</name>
<evidence type="ECO:0000256" key="5">
    <source>
        <dbReference type="ARBA" id="ARBA00023136"/>
    </source>
</evidence>
<organism evidence="9">
    <name type="scientific">Darwinula stevensoni</name>
    <dbReference type="NCBI Taxonomy" id="69355"/>
    <lineage>
        <taxon>Eukaryota</taxon>
        <taxon>Metazoa</taxon>
        <taxon>Ecdysozoa</taxon>
        <taxon>Arthropoda</taxon>
        <taxon>Crustacea</taxon>
        <taxon>Oligostraca</taxon>
        <taxon>Ostracoda</taxon>
        <taxon>Podocopa</taxon>
        <taxon>Podocopida</taxon>
        <taxon>Darwinulocopina</taxon>
        <taxon>Darwinuloidea</taxon>
        <taxon>Darwinulidae</taxon>
        <taxon>Darwinula</taxon>
    </lineage>
</organism>
<proteinExistence type="predicted"/>
<evidence type="ECO:0000256" key="6">
    <source>
        <dbReference type="SAM" id="MobiDB-lite"/>
    </source>
</evidence>
<gene>
    <name evidence="9" type="ORF">DSTB1V02_LOCUS7421</name>
</gene>
<sequence>MSLFLGDGKILTLLAACRHAPRVGLSRVISGLACSTSLSDRHTRFWSCASPRDLLAKESLPFYLSWEQSRSPLAVSCRDFHQDAKPGGEGDQVSKGKEEEKTPAKKPGLVQRFKQMYKDYWYILVPVHCVTSAIWFGSFYVIATTGIDLAGLFETWGVTERIVDMLRNSKAGYFAIAYTLYKIFTPLRYMVTIGGTTLSINYLMKWGYIKPVPSKEELRVMYHDKREEWNTFVEDKKGEWEERRQRFWKIRRLWKKSR</sequence>
<evidence type="ECO:0000256" key="2">
    <source>
        <dbReference type="ARBA" id="ARBA00022692"/>
    </source>
</evidence>
<dbReference type="PANTHER" id="PTHR21377">
    <property type="entry name" value="PROTEIN FAM210B, MITOCHONDRIAL"/>
    <property type="match status" value="1"/>
</dbReference>
<dbReference type="Proteomes" id="UP000677054">
    <property type="component" value="Unassembled WGS sequence"/>
</dbReference>
<evidence type="ECO:0000256" key="7">
    <source>
        <dbReference type="SAM" id="Phobius"/>
    </source>
</evidence>
<dbReference type="InterPro" id="IPR045866">
    <property type="entry name" value="FAM210A/B-like"/>
</dbReference>
<evidence type="ECO:0000256" key="1">
    <source>
        <dbReference type="ARBA" id="ARBA00004167"/>
    </source>
</evidence>
<feature type="compositionally biased region" description="Basic and acidic residues" evidence="6">
    <location>
        <begin position="83"/>
        <end position="103"/>
    </location>
</feature>
<keyword evidence="5 7" id="KW-0472">Membrane</keyword>
<keyword evidence="4" id="KW-0175">Coiled coil</keyword>
<feature type="region of interest" description="Disordered" evidence="6">
    <location>
        <begin position="83"/>
        <end position="106"/>
    </location>
</feature>
<dbReference type="EMBL" id="CAJPEV010001506">
    <property type="protein sequence ID" value="CAG0893015.1"/>
    <property type="molecule type" value="Genomic_DNA"/>
</dbReference>
<evidence type="ECO:0000256" key="4">
    <source>
        <dbReference type="ARBA" id="ARBA00023054"/>
    </source>
</evidence>
<dbReference type="InterPro" id="IPR009688">
    <property type="entry name" value="FAM210A/B-like_dom"/>
</dbReference>
<keyword evidence="10" id="KW-1185">Reference proteome</keyword>
<protein>
    <recommendedName>
        <fullName evidence="8">DUF1279 domain-containing protein</fullName>
    </recommendedName>
</protein>
<accession>A0A7R9A464</accession>
<comment type="subcellular location">
    <subcellularLocation>
        <location evidence="1">Membrane</location>
        <topology evidence="1">Single-pass membrane protein</topology>
    </subcellularLocation>
</comment>
<keyword evidence="3 7" id="KW-1133">Transmembrane helix</keyword>
<feature type="domain" description="DUF1279" evidence="8">
    <location>
        <begin position="111"/>
        <end position="197"/>
    </location>
</feature>
<dbReference type="GO" id="GO:0005739">
    <property type="term" value="C:mitochondrion"/>
    <property type="evidence" value="ECO:0007669"/>
    <property type="project" value="TreeGrafter"/>
</dbReference>
<dbReference type="OrthoDB" id="5874039at2759"/>
<evidence type="ECO:0000313" key="10">
    <source>
        <dbReference type="Proteomes" id="UP000677054"/>
    </source>
</evidence>
<reference evidence="9" key="1">
    <citation type="submission" date="2020-11" db="EMBL/GenBank/DDBJ databases">
        <authorList>
            <person name="Tran Van P."/>
        </authorList>
    </citation>
    <scope>NUCLEOTIDE SEQUENCE</scope>
</reference>
<dbReference type="PANTHER" id="PTHR21377:SF1">
    <property type="entry name" value="PROTEIN FAM210A"/>
    <property type="match status" value="1"/>
</dbReference>
<evidence type="ECO:0000256" key="3">
    <source>
        <dbReference type="ARBA" id="ARBA00022989"/>
    </source>
</evidence>
<dbReference type="GO" id="GO:0016020">
    <property type="term" value="C:membrane"/>
    <property type="evidence" value="ECO:0007669"/>
    <property type="project" value="UniProtKB-SubCell"/>
</dbReference>
<feature type="transmembrane region" description="Helical" evidence="7">
    <location>
        <begin position="120"/>
        <end position="143"/>
    </location>
</feature>
<keyword evidence="2 7" id="KW-0812">Transmembrane</keyword>
<evidence type="ECO:0000259" key="8">
    <source>
        <dbReference type="Pfam" id="PF06916"/>
    </source>
</evidence>